<evidence type="ECO:0000313" key="9">
    <source>
        <dbReference type="EnsemblProtists" id="EKX31238"/>
    </source>
</evidence>
<dbReference type="InterPro" id="IPR001841">
    <property type="entry name" value="Znf_RING"/>
</dbReference>
<dbReference type="HOGENOM" id="CLU_1565846_0_0_1"/>
<dbReference type="Proteomes" id="UP000011087">
    <property type="component" value="Unassembled WGS sequence"/>
</dbReference>
<dbReference type="EnsemblProtists" id="EKX31238">
    <property type="protein sequence ID" value="EKX31238"/>
    <property type="gene ID" value="GUITHDRAFT_83305"/>
</dbReference>
<dbReference type="PANTHER" id="PTHR46235:SF3">
    <property type="entry name" value="PHD FINGER-CONTAINING PROTEIN DDB_G0268158"/>
    <property type="match status" value="1"/>
</dbReference>
<reference evidence="8 10" key="1">
    <citation type="journal article" date="2012" name="Nature">
        <title>Algal genomes reveal evolutionary mosaicism and the fate of nucleomorphs.</title>
        <authorList>
            <consortium name="DOE Joint Genome Institute"/>
            <person name="Curtis B.A."/>
            <person name="Tanifuji G."/>
            <person name="Burki F."/>
            <person name="Gruber A."/>
            <person name="Irimia M."/>
            <person name="Maruyama S."/>
            <person name="Arias M.C."/>
            <person name="Ball S.G."/>
            <person name="Gile G.H."/>
            <person name="Hirakawa Y."/>
            <person name="Hopkins J.F."/>
            <person name="Kuo A."/>
            <person name="Rensing S.A."/>
            <person name="Schmutz J."/>
            <person name="Symeonidi A."/>
            <person name="Elias M."/>
            <person name="Eveleigh R.J."/>
            <person name="Herman E.K."/>
            <person name="Klute M.J."/>
            <person name="Nakayama T."/>
            <person name="Obornik M."/>
            <person name="Reyes-Prieto A."/>
            <person name="Armbrust E.V."/>
            <person name="Aves S.J."/>
            <person name="Beiko R.G."/>
            <person name="Coutinho P."/>
            <person name="Dacks J.B."/>
            <person name="Durnford D.G."/>
            <person name="Fast N.M."/>
            <person name="Green B.R."/>
            <person name="Grisdale C.J."/>
            <person name="Hempel F."/>
            <person name="Henrissat B."/>
            <person name="Hoppner M.P."/>
            <person name="Ishida K."/>
            <person name="Kim E."/>
            <person name="Koreny L."/>
            <person name="Kroth P.G."/>
            <person name="Liu Y."/>
            <person name="Malik S.B."/>
            <person name="Maier U.G."/>
            <person name="McRose D."/>
            <person name="Mock T."/>
            <person name="Neilson J.A."/>
            <person name="Onodera N.T."/>
            <person name="Poole A.M."/>
            <person name="Pritham E.J."/>
            <person name="Richards T.A."/>
            <person name="Rocap G."/>
            <person name="Roy S.W."/>
            <person name="Sarai C."/>
            <person name="Schaack S."/>
            <person name="Shirato S."/>
            <person name="Slamovits C.H."/>
            <person name="Spencer D.F."/>
            <person name="Suzuki S."/>
            <person name="Worden A.Z."/>
            <person name="Zauner S."/>
            <person name="Barry K."/>
            <person name="Bell C."/>
            <person name="Bharti A.K."/>
            <person name="Crow J.A."/>
            <person name="Grimwood J."/>
            <person name="Kramer R."/>
            <person name="Lindquist E."/>
            <person name="Lucas S."/>
            <person name="Salamov A."/>
            <person name="McFadden G.I."/>
            <person name="Lane C.E."/>
            <person name="Keeling P.J."/>
            <person name="Gray M.W."/>
            <person name="Grigoriev I.V."/>
            <person name="Archibald J.M."/>
        </authorList>
    </citation>
    <scope>NUCLEOTIDE SEQUENCE</scope>
    <source>
        <strain evidence="8 10">CCMP2712</strain>
    </source>
</reference>
<dbReference type="InterPro" id="IPR011011">
    <property type="entry name" value="Znf_FYVE_PHD"/>
</dbReference>
<dbReference type="InterPro" id="IPR001965">
    <property type="entry name" value="Znf_PHD"/>
</dbReference>
<dbReference type="AlphaFoldDB" id="L1I4M7"/>
<dbReference type="eggNOG" id="KOG1081">
    <property type="taxonomic scope" value="Eukaryota"/>
</dbReference>
<dbReference type="InterPro" id="IPR013083">
    <property type="entry name" value="Znf_RING/FYVE/PHD"/>
</dbReference>
<evidence type="ECO:0000256" key="5">
    <source>
        <dbReference type="PROSITE-ProRule" id="PRU00175"/>
    </source>
</evidence>
<evidence type="ECO:0000259" key="7">
    <source>
        <dbReference type="PROSITE" id="PS50089"/>
    </source>
</evidence>
<dbReference type="STRING" id="905079.L1I4M7"/>
<dbReference type="PROSITE" id="PS50089">
    <property type="entry name" value="ZF_RING_2"/>
    <property type="match status" value="1"/>
</dbReference>
<dbReference type="GO" id="GO:0006338">
    <property type="term" value="P:chromatin remodeling"/>
    <property type="evidence" value="ECO:0007669"/>
    <property type="project" value="UniProtKB-ARBA"/>
</dbReference>
<dbReference type="Gene3D" id="3.30.40.10">
    <property type="entry name" value="Zinc/RING finger domain, C3HC4 (zinc finger)"/>
    <property type="match status" value="2"/>
</dbReference>
<dbReference type="InterPro" id="IPR055198">
    <property type="entry name" value="NSD_PHD"/>
</dbReference>
<dbReference type="GeneID" id="17287960"/>
<keyword evidence="4" id="KW-0862">Zinc</keyword>
<dbReference type="PaxDb" id="55529-EKX31238"/>
<reference evidence="9" key="3">
    <citation type="submission" date="2016-03" db="UniProtKB">
        <authorList>
            <consortium name="EnsemblProtists"/>
        </authorList>
    </citation>
    <scope>IDENTIFICATION</scope>
</reference>
<dbReference type="Pfam" id="PF23004">
    <property type="entry name" value="PHDvar_NSD"/>
    <property type="match status" value="1"/>
</dbReference>
<dbReference type="InterPro" id="IPR019786">
    <property type="entry name" value="Zinc_finger_PHD-type_CS"/>
</dbReference>
<accession>L1I4M7</accession>
<name>L1I4M7_GUITC</name>
<dbReference type="KEGG" id="gtt:GUITHDRAFT_83305"/>
<evidence type="ECO:0000256" key="2">
    <source>
        <dbReference type="ARBA" id="ARBA00022737"/>
    </source>
</evidence>
<keyword evidence="2" id="KW-0677">Repeat</keyword>
<dbReference type="PROSITE" id="PS50016">
    <property type="entry name" value="ZF_PHD_2"/>
    <property type="match status" value="1"/>
</dbReference>
<evidence type="ECO:0000256" key="4">
    <source>
        <dbReference type="ARBA" id="ARBA00022833"/>
    </source>
</evidence>
<keyword evidence="3 5" id="KW-0863">Zinc-finger</keyword>
<feature type="domain" description="PHD-type" evidence="6">
    <location>
        <begin position="27"/>
        <end position="77"/>
    </location>
</feature>
<organism evidence="8">
    <name type="scientific">Guillardia theta (strain CCMP2712)</name>
    <name type="common">Cryptophyte</name>
    <dbReference type="NCBI Taxonomy" id="905079"/>
    <lineage>
        <taxon>Eukaryota</taxon>
        <taxon>Cryptophyceae</taxon>
        <taxon>Pyrenomonadales</taxon>
        <taxon>Geminigeraceae</taxon>
        <taxon>Guillardia</taxon>
    </lineage>
</organism>
<dbReference type="InterPro" id="IPR055197">
    <property type="entry name" value="PHDvar_NSD"/>
</dbReference>
<dbReference type="RefSeq" id="XP_005818218.1">
    <property type="nucleotide sequence ID" value="XM_005818161.1"/>
</dbReference>
<dbReference type="InterPro" id="IPR019787">
    <property type="entry name" value="Znf_PHD-finger"/>
</dbReference>
<keyword evidence="10" id="KW-1185">Reference proteome</keyword>
<dbReference type="Pfam" id="PF22908">
    <property type="entry name" value="PHD_NSD"/>
    <property type="match status" value="1"/>
</dbReference>
<evidence type="ECO:0008006" key="11">
    <source>
        <dbReference type="Google" id="ProtNLM"/>
    </source>
</evidence>
<dbReference type="OrthoDB" id="21264at2759"/>
<keyword evidence="1" id="KW-0479">Metal-binding</keyword>
<proteinExistence type="predicted"/>
<dbReference type="PROSITE" id="PS01359">
    <property type="entry name" value="ZF_PHD_1"/>
    <property type="match status" value="1"/>
</dbReference>
<dbReference type="EMBL" id="JH993324">
    <property type="protein sequence ID" value="EKX31238.1"/>
    <property type="molecule type" value="Genomic_DNA"/>
</dbReference>
<dbReference type="SMART" id="SM00249">
    <property type="entry name" value="PHD"/>
    <property type="match status" value="2"/>
</dbReference>
<evidence type="ECO:0000313" key="10">
    <source>
        <dbReference type="Proteomes" id="UP000011087"/>
    </source>
</evidence>
<sequence length="171" mass="19802">MKNQNKEEKDEKDLEEKKLKLCTRNHDYHCDICLGWEGTLVCCDGSCRRSFHLACLGMDEEENDEEEEWLCNLCKVGAKRCMICSDSQDSENMIHCKVESCKKYFHRDCLKTWNCEVDAAGRFTCPRHTCKACNQHSYTGKQGVMFKCIDCPAAFHFKCLPSQVNMSRCDL</sequence>
<dbReference type="GO" id="GO:0008270">
    <property type="term" value="F:zinc ion binding"/>
    <property type="evidence" value="ECO:0007669"/>
    <property type="project" value="UniProtKB-KW"/>
</dbReference>
<evidence type="ECO:0000313" key="8">
    <source>
        <dbReference type="EMBL" id="EKX31238.1"/>
    </source>
</evidence>
<evidence type="ECO:0000259" key="6">
    <source>
        <dbReference type="PROSITE" id="PS50016"/>
    </source>
</evidence>
<protein>
    <recommendedName>
        <fullName evidence="11">PHD-type domain-containing protein</fullName>
    </recommendedName>
</protein>
<evidence type="ECO:0000256" key="1">
    <source>
        <dbReference type="ARBA" id="ARBA00022723"/>
    </source>
</evidence>
<evidence type="ECO:0000256" key="3">
    <source>
        <dbReference type="ARBA" id="ARBA00022771"/>
    </source>
</evidence>
<dbReference type="PANTHER" id="PTHR46235">
    <property type="entry name" value="PHD FINGER-CONTAINING PROTEIN DDB_G0268158"/>
    <property type="match status" value="1"/>
</dbReference>
<dbReference type="OMA" id="RSHECFE"/>
<dbReference type="SUPFAM" id="SSF57903">
    <property type="entry name" value="FYVE/PHD zinc finger"/>
    <property type="match status" value="2"/>
</dbReference>
<dbReference type="Pfam" id="PF00628">
    <property type="entry name" value="PHD"/>
    <property type="match status" value="1"/>
</dbReference>
<gene>
    <name evidence="8" type="ORF">GUITHDRAFT_83305</name>
</gene>
<reference evidence="10" key="2">
    <citation type="submission" date="2012-11" db="EMBL/GenBank/DDBJ databases">
        <authorList>
            <person name="Kuo A."/>
            <person name="Curtis B.A."/>
            <person name="Tanifuji G."/>
            <person name="Burki F."/>
            <person name="Gruber A."/>
            <person name="Irimia M."/>
            <person name="Maruyama S."/>
            <person name="Arias M.C."/>
            <person name="Ball S.G."/>
            <person name="Gile G.H."/>
            <person name="Hirakawa Y."/>
            <person name="Hopkins J.F."/>
            <person name="Rensing S.A."/>
            <person name="Schmutz J."/>
            <person name="Symeonidi A."/>
            <person name="Elias M."/>
            <person name="Eveleigh R.J."/>
            <person name="Herman E.K."/>
            <person name="Klute M.J."/>
            <person name="Nakayama T."/>
            <person name="Obornik M."/>
            <person name="Reyes-Prieto A."/>
            <person name="Armbrust E.V."/>
            <person name="Aves S.J."/>
            <person name="Beiko R.G."/>
            <person name="Coutinho P."/>
            <person name="Dacks J.B."/>
            <person name="Durnford D.G."/>
            <person name="Fast N.M."/>
            <person name="Green B.R."/>
            <person name="Grisdale C."/>
            <person name="Hempe F."/>
            <person name="Henrissat B."/>
            <person name="Hoppner M.P."/>
            <person name="Ishida K.-I."/>
            <person name="Kim E."/>
            <person name="Koreny L."/>
            <person name="Kroth P.G."/>
            <person name="Liu Y."/>
            <person name="Malik S.-B."/>
            <person name="Maier U.G."/>
            <person name="McRose D."/>
            <person name="Mock T."/>
            <person name="Neilson J.A."/>
            <person name="Onodera N.T."/>
            <person name="Poole A.M."/>
            <person name="Pritham E.J."/>
            <person name="Richards T.A."/>
            <person name="Rocap G."/>
            <person name="Roy S.W."/>
            <person name="Sarai C."/>
            <person name="Schaack S."/>
            <person name="Shirato S."/>
            <person name="Slamovits C.H."/>
            <person name="Spencer D.F."/>
            <person name="Suzuki S."/>
            <person name="Worden A.Z."/>
            <person name="Zauner S."/>
            <person name="Barry K."/>
            <person name="Bell C."/>
            <person name="Bharti A.K."/>
            <person name="Crow J.A."/>
            <person name="Grimwood J."/>
            <person name="Kramer R."/>
            <person name="Lindquist E."/>
            <person name="Lucas S."/>
            <person name="Salamov A."/>
            <person name="McFadden G.I."/>
            <person name="Lane C.E."/>
            <person name="Keeling P.J."/>
            <person name="Gray M.W."/>
            <person name="Grigoriev I.V."/>
            <person name="Archibald J.M."/>
        </authorList>
    </citation>
    <scope>NUCLEOTIDE SEQUENCE</scope>
    <source>
        <strain evidence="10">CCMP2712</strain>
    </source>
</reference>
<feature type="domain" description="RING-type" evidence="7">
    <location>
        <begin position="81"/>
        <end position="129"/>
    </location>
</feature>